<dbReference type="Gene3D" id="2.20.25.110">
    <property type="entry name" value="S-adenosyl-L-methionine-dependent methyltransferases"/>
    <property type="match status" value="1"/>
</dbReference>
<evidence type="ECO:0000313" key="2">
    <source>
        <dbReference type="EMBL" id="MFD1672749.1"/>
    </source>
</evidence>
<dbReference type="PANTHER" id="PTHR42912">
    <property type="entry name" value="METHYLTRANSFERASE"/>
    <property type="match status" value="1"/>
</dbReference>
<dbReference type="Pfam" id="PF13649">
    <property type="entry name" value="Methyltransf_25"/>
    <property type="match status" value="1"/>
</dbReference>
<dbReference type="InterPro" id="IPR029063">
    <property type="entry name" value="SAM-dependent_MTases_sf"/>
</dbReference>
<dbReference type="GO" id="GO:0032259">
    <property type="term" value="P:methylation"/>
    <property type="evidence" value="ECO:0007669"/>
    <property type="project" value="UniProtKB-KW"/>
</dbReference>
<dbReference type="InterPro" id="IPR050508">
    <property type="entry name" value="Methyltransf_Superfamily"/>
</dbReference>
<accession>A0ABW4J8Q9</accession>
<sequence length="246" mass="28099">MIYTTFAKVYDQLMDSDLYDQWLTYVEQRVPKKTGRLLELACGSGTLAVKLAQAGFEVTGFDLSEEMLTLADEKARAAEIELPLIQGDALDLKLDTKFDYVTCFDDSICYLPDLSAITQVFKNVSQVLKPAGTFMFDAHSLYQMDEVFPGYMYNAKFEDMAFMWQSYAGEFPHSVEHDLTFFIYDESIDGYQALEELHRERTYPVASYKEALQAAGFTDIEVTSEFGTQSVLETSTRYFFKCKNQS</sequence>
<dbReference type="InterPro" id="IPR041698">
    <property type="entry name" value="Methyltransf_25"/>
</dbReference>
<gene>
    <name evidence="2" type="ORF">ACFQ5M_11615</name>
</gene>
<evidence type="ECO:0000259" key="1">
    <source>
        <dbReference type="Pfam" id="PF13649"/>
    </source>
</evidence>
<dbReference type="SUPFAM" id="SSF53335">
    <property type="entry name" value="S-adenosyl-L-methionine-dependent methyltransferases"/>
    <property type="match status" value="1"/>
</dbReference>
<keyword evidence="2" id="KW-0489">Methyltransferase</keyword>
<dbReference type="GO" id="GO:0008168">
    <property type="term" value="F:methyltransferase activity"/>
    <property type="evidence" value="ECO:0007669"/>
    <property type="project" value="UniProtKB-KW"/>
</dbReference>
<keyword evidence="3" id="KW-1185">Reference proteome</keyword>
<dbReference type="Proteomes" id="UP001597267">
    <property type="component" value="Unassembled WGS sequence"/>
</dbReference>
<dbReference type="EMBL" id="JBHTOP010000026">
    <property type="protein sequence ID" value="MFD1672749.1"/>
    <property type="molecule type" value="Genomic_DNA"/>
</dbReference>
<protein>
    <submittedName>
        <fullName evidence="2">Class I SAM-dependent DNA methyltransferase</fullName>
    </submittedName>
</protein>
<keyword evidence="2" id="KW-0808">Transferase</keyword>
<evidence type="ECO:0000313" key="3">
    <source>
        <dbReference type="Proteomes" id="UP001597267"/>
    </source>
</evidence>
<feature type="domain" description="Methyltransferase" evidence="1">
    <location>
        <begin position="38"/>
        <end position="132"/>
    </location>
</feature>
<dbReference type="RefSeq" id="WP_125713195.1">
    <property type="nucleotide sequence ID" value="NZ_JBHTOP010000026.1"/>
</dbReference>
<dbReference type="CDD" id="cd02440">
    <property type="entry name" value="AdoMet_MTases"/>
    <property type="match status" value="1"/>
</dbReference>
<reference evidence="3" key="1">
    <citation type="journal article" date="2019" name="Int. J. Syst. Evol. Microbiol.">
        <title>The Global Catalogue of Microorganisms (GCM) 10K type strain sequencing project: providing services to taxonomists for standard genome sequencing and annotation.</title>
        <authorList>
            <consortium name="The Broad Institute Genomics Platform"/>
            <consortium name="The Broad Institute Genome Sequencing Center for Infectious Disease"/>
            <person name="Wu L."/>
            <person name="Ma J."/>
        </authorList>
    </citation>
    <scope>NUCLEOTIDE SEQUENCE [LARGE SCALE GENOMIC DNA]</scope>
    <source>
        <strain evidence="3">CCM 8896</strain>
    </source>
</reference>
<proteinExistence type="predicted"/>
<comment type="caution">
    <text evidence="2">The sequence shown here is derived from an EMBL/GenBank/DDBJ whole genome shotgun (WGS) entry which is preliminary data.</text>
</comment>
<dbReference type="Gene3D" id="3.40.50.150">
    <property type="entry name" value="Vaccinia Virus protein VP39"/>
    <property type="match status" value="1"/>
</dbReference>
<organism evidence="2 3">
    <name type="scientific">Agrilactobacillus yilanensis</name>
    <dbReference type="NCBI Taxonomy" id="2485997"/>
    <lineage>
        <taxon>Bacteria</taxon>
        <taxon>Bacillati</taxon>
        <taxon>Bacillota</taxon>
        <taxon>Bacilli</taxon>
        <taxon>Lactobacillales</taxon>
        <taxon>Lactobacillaceae</taxon>
        <taxon>Agrilactobacillus</taxon>
    </lineage>
</organism>
<name>A0ABW4J8Q9_9LACO</name>